<comment type="caution">
    <text evidence="9">The sequence shown here is derived from an EMBL/GenBank/DDBJ whole genome shotgun (WGS) entry which is preliminary data.</text>
</comment>
<dbReference type="InterPro" id="IPR052592">
    <property type="entry name" value="LRR-RLK"/>
</dbReference>
<proteinExistence type="predicted"/>
<dbReference type="AlphaFoldDB" id="A0AAP0N136"/>
<dbReference type="PANTHER" id="PTHR48054">
    <property type="entry name" value="RECEPTOR KINASE-LIKE PROTEIN XA21"/>
    <property type="match status" value="1"/>
</dbReference>
<dbReference type="InterPro" id="IPR001611">
    <property type="entry name" value="Leu-rich_rpt"/>
</dbReference>
<evidence type="ECO:0000256" key="4">
    <source>
        <dbReference type="ARBA" id="ARBA00022729"/>
    </source>
</evidence>
<sequence>MAQHFSKRTPLVLAFICVLPFARPFTVIMQDSGGSSGLVDGPQTGFSMNKDGARTDPKEQEAVYDIMRATGNDWATEIPDVCRGRWHGIECMPDKENVYHVVSLMFGALSDDTAFPTCDPTRSHISRSITKLPYLRTLFFYRCFTHNPQPIPAFLGQLGQTLQTLVLRENGNVGPIPSELGNLTRLKVLDLHKNNLNGSIPVSLGRINGLRSLDLSGNKLTGSIPSISFPVLNVLDLNQNLLMGPIPSSLGSCHSLIKIDFSHNRLTGSIPDSISNLRDLILLDLSYNHLSGPFPISIRNLNSLQALILKSNSMGPITIPNYSFIGMRNLMILILSNINLRGPIPESLGQLPNLHVLHLDENHLNGSIPNSFKNLKHVSELRLNNNGLTGPLPFEREMVWKMKSKLRLHNNSGLCYNAGSGFEDGLDSSIDSGIGLCESGKPGSARSVQHLGTLEENITGTINTSVGTVHNASNFVRLLQLISVVLMILFSL</sequence>
<dbReference type="Proteomes" id="UP001428341">
    <property type="component" value="Unassembled WGS sequence"/>
</dbReference>
<evidence type="ECO:0000259" key="8">
    <source>
        <dbReference type="Pfam" id="PF23598"/>
    </source>
</evidence>
<comment type="subcellular location">
    <subcellularLocation>
        <location evidence="1">Cell membrane</location>
    </subcellularLocation>
</comment>
<dbReference type="PANTHER" id="PTHR48054:SF82">
    <property type="entry name" value="LRR RECEPTOR-LIKE SERINE_THREONINE-PROTEIN KINASE FLS2"/>
    <property type="match status" value="1"/>
</dbReference>
<feature type="domain" description="Disease resistance R13L4/SHOC-2-like LRR" evidence="8">
    <location>
        <begin position="210"/>
        <end position="391"/>
    </location>
</feature>
<dbReference type="FunFam" id="3.80.10.10:FF:000299">
    <property type="entry name" value="Piriformospora indica-insensitive protein 2"/>
    <property type="match status" value="1"/>
</dbReference>
<dbReference type="FunFam" id="3.80.10.10:FF:000269">
    <property type="entry name" value="Piriformospora indica-insensitive protein 2"/>
    <property type="match status" value="1"/>
</dbReference>
<dbReference type="Gene3D" id="3.80.10.10">
    <property type="entry name" value="Ribonuclease Inhibitor"/>
    <property type="match status" value="2"/>
</dbReference>
<evidence type="ECO:0000256" key="3">
    <source>
        <dbReference type="ARBA" id="ARBA00022614"/>
    </source>
</evidence>
<name>A0AAP0N136_9ROSI</name>
<keyword evidence="5" id="KW-0677">Repeat</keyword>
<keyword evidence="2" id="KW-1003">Cell membrane</keyword>
<evidence type="ECO:0000256" key="1">
    <source>
        <dbReference type="ARBA" id="ARBA00004236"/>
    </source>
</evidence>
<evidence type="ECO:0000256" key="2">
    <source>
        <dbReference type="ARBA" id="ARBA00022475"/>
    </source>
</evidence>
<protein>
    <recommendedName>
        <fullName evidence="8">Disease resistance R13L4/SHOC-2-like LRR domain-containing protein</fullName>
    </recommendedName>
</protein>
<keyword evidence="6" id="KW-0472">Membrane</keyword>
<feature type="chain" id="PRO_5043002657" description="Disease resistance R13L4/SHOC-2-like LRR domain-containing protein" evidence="7">
    <location>
        <begin position="25"/>
        <end position="492"/>
    </location>
</feature>
<accession>A0AAP0N136</accession>
<evidence type="ECO:0000256" key="5">
    <source>
        <dbReference type="ARBA" id="ARBA00022737"/>
    </source>
</evidence>
<evidence type="ECO:0000256" key="6">
    <source>
        <dbReference type="ARBA" id="ARBA00023136"/>
    </source>
</evidence>
<dbReference type="Pfam" id="PF23598">
    <property type="entry name" value="LRR_14"/>
    <property type="match status" value="1"/>
</dbReference>
<dbReference type="SUPFAM" id="SSF52058">
    <property type="entry name" value="L domain-like"/>
    <property type="match status" value="1"/>
</dbReference>
<dbReference type="PROSITE" id="PS51450">
    <property type="entry name" value="LRR"/>
    <property type="match status" value="1"/>
</dbReference>
<dbReference type="PRINTS" id="PR00019">
    <property type="entry name" value="LEURICHRPT"/>
</dbReference>
<dbReference type="GO" id="GO:0051707">
    <property type="term" value="P:response to other organism"/>
    <property type="evidence" value="ECO:0007669"/>
    <property type="project" value="UniProtKB-ARBA"/>
</dbReference>
<evidence type="ECO:0000256" key="7">
    <source>
        <dbReference type="SAM" id="SignalP"/>
    </source>
</evidence>
<feature type="signal peptide" evidence="7">
    <location>
        <begin position="1"/>
        <end position="24"/>
    </location>
</feature>
<keyword evidence="3" id="KW-0433">Leucine-rich repeat</keyword>
<reference evidence="9 10" key="1">
    <citation type="submission" date="2024-05" db="EMBL/GenBank/DDBJ databases">
        <title>Haplotype-resolved chromosome-level genome assembly of Huyou (Citrus changshanensis).</title>
        <authorList>
            <person name="Miao C."/>
            <person name="Chen W."/>
            <person name="Wu Y."/>
            <person name="Wang L."/>
            <person name="Zhao S."/>
            <person name="Grierson D."/>
            <person name="Xu C."/>
            <person name="Chen K."/>
        </authorList>
    </citation>
    <scope>NUCLEOTIDE SEQUENCE [LARGE SCALE GENOMIC DNA]</scope>
    <source>
        <strain evidence="9">01-14</strain>
        <tissue evidence="9">Leaf</tissue>
    </source>
</reference>
<organism evidence="9 10">
    <name type="scientific">Citrus x changshan-huyou</name>
    <dbReference type="NCBI Taxonomy" id="2935761"/>
    <lineage>
        <taxon>Eukaryota</taxon>
        <taxon>Viridiplantae</taxon>
        <taxon>Streptophyta</taxon>
        <taxon>Embryophyta</taxon>
        <taxon>Tracheophyta</taxon>
        <taxon>Spermatophyta</taxon>
        <taxon>Magnoliopsida</taxon>
        <taxon>eudicotyledons</taxon>
        <taxon>Gunneridae</taxon>
        <taxon>Pentapetalae</taxon>
        <taxon>rosids</taxon>
        <taxon>malvids</taxon>
        <taxon>Sapindales</taxon>
        <taxon>Rutaceae</taxon>
        <taxon>Aurantioideae</taxon>
        <taxon>Citrus</taxon>
    </lineage>
</organism>
<evidence type="ECO:0000313" key="10">
    <source>
        <dbReference type="Proteomes" id="UP001428341"/>
    </source>
</evidence>
<dbReference type="InterPro" id="IPR032675">
    <property type="entry name" value="LRR_dom_sf"/>
</dbReference>
<dbReference type="GO" id="GO:0005886">
    <property type="term" value="C:plasma membrane"/>
    <property type="evidence" value="ECO:0007669"/>
    <property type="project" value="UniProtKB-SubCell"/>
</dbReference>
<keyword evidence="10" id="KW-1185">Reference proteome</keyword>
<keyword evidence="4 7" id="KW-0732">Signal</keyword>
<dbReference type="Pfam" id="PF00560">
    <property type="entry name" value="LRR_1"/>
    <property type="match status" value="1"/>
</dbReference>
<dbReference type="EMBL" id="JBCGBO010000001">
    <property type="protein sequence ID" value="KAK9229391.1"/>
    <property type="molecule type" value="Genomic_DNA"/>
</dbReference>
<evidence type="ECO:0000313" key="9">
    <source>
        <dbReference type="EMBL" id="KAK9229391.1"/>
    </source>
</evidence>
<gene>
    <name evidence="9" type="ORF">WN944_022353</name>
</gene>
<dbReference type="InterPro" id="IPR055414">
    <property type="entry name" value="LRR_R13L4/SHOC2-like"/>
</dbReference>